<proteinExistence type="predicted"/>
<evidence type="ECO:0000256" key="2">
    <source>
        <dbReference type="ARBA" id="ARBA00023125"/>
    </source>
</evidence>
<dbReference type="Pfam" id="PF18556">
    <property type="entry name" value="TetR_C_35"/>
    <property type="match status" value="1"/>
</dbReference>
<protein>
    <submittedName>
        <fullName evidence="6">TetR family transcriptional regulator</fullName>
    </submittedName>
</protein>
<accession>A0ABX8S9N0</accession>
<evidence type="ECO:0000256" key="1">
    <source>
        <dbReference type="ARBA" id="ARBA00023015"/>
    </source>
</evidence>
<sequence length="222" mass="23853">MASPSPNPRVSYPEAARALLRTSILDAMRELLGERDWSRITLGDVAGRAGVSRQTLYKEFGSRAGLAQAYALRLADQLVDHVEAAIWLNVGDPRAAVRDGLTNFFIDAAEDPLIQSLLTGEVKLDLLRLITLDSEPLVDRAADRLTRTFVESWVRAPVAEAGALARALVRIALSFIPAPPRPDQDVPGELALVLAPFVEQLVAGPQPTAGEQGSGGAADRTR</sequence>
<dbReference type="Pfam" id="PF00440">
    <property type="entry name" value="TetR_N"/>
    <property type="match status" value="1"/>
</dbReference>
<keyword evidence="2 4" id="KW-0238">DNA-binding</keyword>
<dbReference type="SUPFAM" id="SSF46689">
    <property type="entry name" value="Homeodomain-like"/>
    <property type="match status" value="1"/>
</dbReference>
<dbReference type="InterPro" id="IPR050109">
    <property type="entry name" value="HTH-type_TetR-like_transc_reg"/>
</dbReference>
<feature type="DNA-binding region" description="H-T-H motif" evidence="4">
    <location>
        <begin position="41"/>
        <end position="60"/>
    </location>
</feature>
<dbReference type="InterPro" id="IPR001647">
    <property type="entry name" value="HTH_TetR"/>
</dbReference>
<evidence type="ECO:0000256" key="4">
    <source>
        <dbReference type="PROSITE-ProRule" id="PRU00335"/>
    </source>
</evidence>
<dbReference type="EMBL" id="CP079105">
    <property type="protein sequence ID" value="QXQ13265.1"/>
    <property type="molecule type" value="Genomic_DNA"/>
</dbReference>
<gene>
    <name evidence="6" type="ORF">KV203_15515</name>
</gene>
<evidence type="ECO:0000256" key="3">
    <source>
        <dbReference type="ARBA" id="ARBA00023163"/>
    </source>
</evidence>
<organism evidence="6 7">
    <name type="scientific">Skermania pinensis</name>
    <dbReference type="NCBI Taxonomy" id="39122"/>
    <lineage>
        <taxon>Bacteria</taxon>
        <taxon>Bacillati</taxon>
        <taxon>Actinomycetota</taxon>
        <taxon>Actinomycetes</taxon>
        <taxon>Mycobacteriales</taxon>
        <taxon>Gordoniaceae</taxon>
        <taxon>Skermania</taxon>
    </lineage>
</organism>
<evidence type="ECO:0000313" key="6">
    <source>
        <dbReference type="EMBL" id="QXQ13265.1"/>
    </source>
</evidence>
<reference evidence="6" key="1">
    <citation type="submission" date="2021-07" db="EMBL/GenBank/DDBJ databases">
        <title>Candidatus Kaistella beijingensis sp. nov. isolated from a municipal wastewater treatment plant is involved in sludge foaming.</title>
        <authorList>
            <person name="Song Y."/>
            <person name="Liu S.-J."/>
        </authorList>
    </citation>
    <scope>NUCLEOTIDE SEQUENCE</scope>
    <source>
        <strain evidence="6">DSM 43998</strain>
    </source>
</reference>
<dbReference type="Proteomes" id="UP000887023">
    <property type="component" value="Chromosome"/>
</dbReference>
<dbReference type="PRINTS" id="PR00455">
    <property type="entry name" value="HTHTETR"/>
</dbReference>
<dbReference type="Gene3D" id="1.10.357.10">
    <property type="entry name" value="Tetracycline Repressor, domain 2"/>
    <property type="match status" value="1"/>
</dbReference>
<name>A0ABX8S9N0_9ACTN</name>
<keyword evidence="1" id="KW-0805">Transcription regulation</keyword>
<dbReference type="PANTHER" id="PTHR30055">
    <property type="entry name" value="HTH-TYPE TRANSCRIPTIONAL REGULATOR RUTR"/>
    <property type="match status" value="1"/>
</dbReference>
<dbReference type="PANTHER" id="PTHR30055:SF234">
    <property type="entry name" value="HTH-TYPE TRANSCRIPTIONAL REGULATOR BETI"/>
    <property type="match status" value="1"/>
</dbReference>
<keyword evidence="7" id="KW-1185">Reference proteome</keyword>
<evidence type="ECO:0000313" key="7">
    <source>
        <dbReference type="Proteomes" id="UP000887023"/>
    </source>
</evidence>
<feature type="domain" description="HTH tetR-type" evidence="5">
    <location>
        <begin position="18"/>
        <end position="78"/>
    </location>
</feature>
<keyword evidence="3" id="KW-0804">Transcription</keyword>
<evidence type="ECO:0000259" key="5">
    <source>
        <dbReference type="PROSITE" id="PS50977"/>
    </source>
</evidence>
<dbReference type="InterPro" id="IPR009057">
    <property type="entry name" value="Homeodomain-like_sf"/>
</dbReference>
<dbReference type="InterPro" id="IPR040611">
    <property type="entry name" value="AlkX_C"/>
</dbReference>
<dbReference type="PROSITE" id="PS50977">
    <property type="entry name" value="HTH_TETR_2"/>
    <property type="match status" value="1"/>
</dbReference>
<dbReference type="RefSeq" id="WP_066472890.1">
    <property type="nucleotide sequence ID" value="NZ_CBCRUZ010000008.1"/>
</dbReference>